<sequence>MEKIFVDVYLAFNLGDDLFLDILAKKYPDCEFTVNYVGSHYDEFISGYKNVNRRKYTLFNKIGQRLRLTDSIKNYDKIAENHKALIFLGGSIFREERYHKSLYKDRLKLVTEFKNRNKPVFILGANFGPYETKGFLNDYMKLFKLCDDVCFRDLDSYKLFDNLPQVRHASDIVFQMRIEDYITIGAKKNMVGFSIIDVRHKQGLYSYYDDYIVSTVKAINLVVKKGHDCCLMSFCELEGDLELIDEIKSHLSLETLKKVSVYNYRGNIEEVMGLITSFKLFIAARFHANILALLLGIGLIPIIYSNKTSNMLKDIGQCNILVTMKDLHLQYDENIINRGFDNKAMIEPLSKDSIKQFKSLDELLNISKEDLGI</sequence>
<keyword evidence="1" id="KW-0472">Membrane</keyword>
<keyword evidence="1" id="KW-0812">Transmembrane</keyword>
<keyword evidence="1" id="KW-1133">Transmembrane helix</keyword>
<dbReference type="AlphaFoldDB" id="A0A220U6N9"/>
<dbReference type="OrthoDB" id="3188137at2"/>
<evidence type="ECO:0000259" key="2">
    <source>
        <dbReference type="Pfam" id="PF04230"/>
    </source>
</evidence>
<dbReference type="Proteomes" id="UP000198312">
    <property type="component" value="Chromosome"/>
</dbReference>
<dbReference type="InterPro" id="IPR007345">
    <property type="entry name" value="Polysacch_pyruvyl_Trfase"/>
</dbReference>
<reference evidence="3 4" key="1">
    <citation type="submission" date="2017-07" db="EMBL/GenBank/DDBJ databases">
        <title>Virgibacillus sp. LM2416.</title>
        <authorList>
            <person name="Tak E.J."/>
            <person name="Bae J.-W."/>
        </authorList>
    </citation>
    <scope>NUCLEOTIDE SEQUENCE [LARGE SCALE GENOMIC DNA]</scope>
    <source>
        <strain evidence="3 4">LM2416</strain>
    </source>
</reference>
<protein>
    <submittedName>
        <fullName evidence="3">Transferase</fullName>
    </submittedName>
</protein>
<proteinExistence type="predicted"/>
<dbReference type="Pfam" id="PF04230">
    <property type="entry name" value="PS_pyruv_trans"/>
    <property type="match status" value="1"/>
</dbReference>
<evidence type="ECO:0000313" key="3">
    <source>
        <dbReference type="EMBL" id="ASK63715.1"/>
    </source>
</evidence>
<dbReference type="KEGG" id="vil:CFK37_16900"/>
<name>A0A220U6N9_9BACI</name>
<keyword evidence="4" id="KW-1185">Reference proteome</keyword>
<evidence type="ECO:0000256" key="1">
    <source>
        <dbReference type="SAM" id="Phobius"/>
    </source>
</evidence>
<dbReference type="RefSeq" id="WP_089062974.1">
    <property type="nucleotide sequence ID" value="NZ_CP022315.1"/>
</dbReference>
<organism evidence="3 4">
    <name type="scientific">Virgibacillus phasianinus</name>
    <dbReference type="NCBI Taxonomy" id="2017483"/>
    <lineage>
        <taxon>Bacteria</taxon>
        <taxon>Bacillati</taxon>
        <taxon>Bacillota</taxon>
        <taxon>Bacilli</taxon>
        <taxon>Bacillales</taxon>
        <taxon>Bacillaceae</taxon>
        <taxon>Virgibacillus</taxon>
    </lineage>
</organism>
<feature type="domain" description="Polysaccharide pyruvyl transferase" evidence="2">
    <location>
        <begin position="13"/>
        <end position="306"/>
    </location>
</feature>
<feature type="transmembrane region" description="Helical" evidence="1">
    <location>
        <begin position="286"/>
        <end position="304"/>
    </location>
</feature>
<gene>
    <name evidence="3" type="ORF">CFK37_16900</name>
</gene>
<dbReference type="GO" id="GO:0016740">
    <property type="term" value="F:transferase activity"/>
    <property type="evidence" value="ECO:0007669"/>
    <property type="project" value="UniProtKB-KW"/>
</dbReference>
<dbReference type="PANTHER" id="PTHR36836">
    <property type="entry name" value="COLANIC ACID BIOSYNTHESIS PROTEIN WCAK"/>
    <property type="match status" value="1"/>
</dbReference>
<accession>A0A220U6N9</accession>
<dbReference type="PANTHER" id="PTHR36836:SF1">
    <property type="entry name" value="COLANIC ACID BIOSYNTHESIS PROTEIN WCAK"/>
    <property type="match status" value="1"/>
</dbReference>
<dbReference type="EMBL" id="CP022315">
    <property type="protein sequence ID" value="ASK63715.1"/>
    <property type="molecule type" value="Genomic_DNA"/>
</dbReference>
<keyword evidence="3" id="KW-0808">Transferase</keyword>
<evidence type="ECO:0000313" key="4">
    <source>
        <dbReference type="Proteomes" id="UP000198312"/>
    </source>
</evidence>